<comment type="subcellular location">
    <subcellularLocation>
        <location evidence="1">Secreted</location>
    </subcellularLocation>
</comment>
<name>A0ABM5ET43_9SAUR</name>
<dbReference type="Pfam" id="PF00021">
    <property type="entry name" value="UPAR_LY6"/>
    <property type="match status" value="2"/>
</dbReference>
<evidence type="ECO:0000259" key="7">
    <source>
        <dbReference type="SMART" id="SM00134"/>
    </source>
</evidence>
<dbReference type="Gene3D" id="2.10.60.10">
    <property type="entry name" value="CD59"/>
    <property type="match status" value="2"/>
</dbReference>
<dbReference type="RefSeq" id="XP_072836325.1">
    <property type="nucleotide sequence ID" value="XM_072980224.1"/>
</dbReference>
<dbReference type="PROSITE" id="PS00983">
    <property type="entry name" value="LY6_UPAR"/>
    <property type="match status" value="1"/>
</dbReference>
<proteinExistence type="predicted"/>
<evidence type="ECO:0000313" key="8">
    <source>
        <dbReference type="Proteomes" id="UP001652642"/>
    </source>
</evidence>
<gene>
    <name evidence="9" type="primary">LOC110089678</name>
</gene>
<evidence type="ECO:0000256" key="6">
    <source>
        <dbReference type="SAM" id="SignalP"/>
    </source>
</evidence>
<dbReference type="CDD" id="cd23572">
    <property type="entry name" value="TFP_LU_ECD_PINLYP_rpt2"/>
    <property type="match status" value="1"/>
</dbReference>
<keyword evidence="9" id="KW-0593">Phospholipase A2 inhibitor</keyword>
<dbReference type="InterPro" id="IPR018363">
    <property type="entry name" value="CD59_antigen_CS"/>
</dbReference>
<dbReference type="InterPro" id="IPR045860">
    <property type="entry name" value="Snake_toxin-like_sf"/>
</dbReference>
<dbReference type="GeneID" id="110089678"/>
<keyword evidence="4" id="KW-1015">Disulfide bond</keyword>
<reference evidence="9" key="1">
    <citation type="submission" date="2025-08" db="UniProtKB">
        <authorList>
            <consortium name="RefSeq"/>
        </authorList>
    </citation>
    <scope>IDENTIFICATION</scope>
</reference>
<evidence type="ECO:0000256" key="2">
    <source>
        <dbReference type="ARBA" id="ARBA00022525"/>
    </source>
</evidence>
<keyword evidence="2" id="KW-0964">Secreted</keyword>
<evidence type="ECO:0000313" key="9">
    <source>
        <dbReference type="RefSeq" id="XP_072836325.1"/>
    </source>
</evidence>
<feature type="chain" id="PRO_5046175731" evidence="6">
    <location>
        <begin position="20"/>
        <end position="237"/>
    </location>
</feature>
<dbReference type="InterPro" id="IPR016054">
    <property type="entry name" value="LY6_UPA_recep-like"/>
</dbReference>
<feature type="domain" description="UPAR/Ly6" evidence="7">
    <location>
        <begin position="20"/>
        <end position="116"/>
    </location>
</feature>
<protein>
    <submittedName>
        <fullName evidence="9">Phospholipase A2 inhibitor and Ly6/PLAUR domain-containing protein-like</fullName>
    </submittedName>
</protein>
<dbReference type="PANTHER" id="PTHR20914:SF25">
    <property type="entry name" value="PHOSPHOLIPASE A2 INHIBITOR AND LY6_PLAUR DOMAIN-CONTAINING PROTEIN"/>
    <property type="match status" value="1"/>
</dbReference>
<evidence type="ECO:0000256" key="4">
    <source>
        <dbReference type="ARBA" id="ARBA00023157"/>
    </source>
</evidence>
<keyword evidence="8" id="KW-1185">Reference proteome</keyword>
<accession>A0ABM5ET43</accession>
<sequence>MKVLLNACLLCALLSAVAPLRCLQCVGPPKHCSSNSVEVDCGPHEDTCISGVMEGSLLGRVTLYTIQDCVQSRACVQGLKTAAAVNGLYILANYECCQTNLCNREIPKVPPPGSLLPNGLRCPACIALAADDCESDDTVACVGMETECGYLGAVLVAAHPISDFIDMEIDLAVRGCASPSACLYRPGSMEWAGGMLTMNFTHLRCQSAYRNTSNNRILLNPPNTASYNDSPIKPTEG</sequence>
<evidence type="ECO:0000256" key="1">
    <source>
        <dbReference type="ARBA" id="ARBA00004613"/>
    </source>
</evidence>
<dbReference type="Proteomes" id="UP001652642">
    <property type="component" value="Chromosome 9"/>
</dbReference>
<dbReference type="SUPFAM" id="SSF57302">
    <property type="entry name" value="Snake toxin-like"/>
    <property type="match status" value="1"/>
</dbReference>
<keyword evidence="3 6" id="KW-0732">Signal</keyword>
<feature type="region of interest" description="Disordered" evidence="5">
    <location>
        <begin position="216"/>
        <end position="237"/>
    </location>
</feature>
<dbReference type="PANTHER" id="PTHR20914">
    <property type="entry name" value="LY6/PLAUR DOMAIN-CONTAINING PROTEIN 8"/>
    <property type="match status" value="1"/>
</dbReference>
<dbReference type="SMART" id="SM00134">
    <property type="entry name" value="LU"/>
    <property type="match status" value="1"/>
</dbReference>
<dbReference type="InterPro" id="IPR050918">
    <property type="entry name" value="CNF-like_PLA2_Inhibitor"/>
</dbReference>
<dbReference type="GO" id="GO:0019834">
    <property type="term" value="F:phospholipase A2 inhibitor activity"/>
    <property type="evidence" value="ECO:0007669"/>
    <property type="project" value="UniProtKB-KW"/>
</dbReference>
<feature type="compositionally biased region" description="Polar residues" evidence="5">
    <location>
        <begin position="216"/>
        <end position="229"/>
    </location>
</feature>
<evidence type="ECO:0000256" key="3">
    <source>
        <dbReference type="ARBA" id="ARBA00022729"/>
    </source>
</evidence>
<evidence type="ECO:0000256" key="5">
    <source>
        <dbReference type="SAM" id="MobiDB-lite"/>
    </source>
</evidence>
<feature type="signal peptide" evidence="6">
    <location>
        <begin position="1"/>
        <end position="19"/>
    </location>
</feature>
<organism evidence="8 9">
    <name type="scientific">Pogona vitticeps</name>
    <name type="common">central bearded dragon</name>
    <dbReference type="NCBI Taxonomy" id="103695"/>
    <lineage>
        <taxon>Eukaryota</taxon>
        <taxon>Metazoa</taxon>
        <taxon>Chordata</taxon>
        <taxon>Craniata</taxon>
        <taxon>Vertebrata</taxon>
        <taxon>Euteleostomi</taxon>
        <taxon>Lepidosauria</taxon>
        <taxon>Squamata</taxon>
        <taxon>Bifurcata</taxon>
        <taxon>Unidentata</taxon>
        <taxon>Episquamata</taxon>
        <taxon>Toxicofera</taxon>
        <taxon>Iguania</taxon>
        <taxon>Acrodonta</taxon>
        <taxon>Agamidae</taxon>
        <taxon>Amphibolurinae</taxon>
        <taxon>Pogona</taxon>
    </lineage>
</organism>